<evidence type="ECO:0000313" key="2">
    <source>
        <dbReference type="EMBL" id="KAL3792485.1"/>
    </source>
</evidence>
<gene>
    <name evidence="3" type="ORF">HJC23_000935</name>
    <name evidence="2" type="ORF">HJC23_008407</name>
</gene>
<keyword evidence="4" id="KW-1185">Reference proteome</keyword>
<dbReference type="InterPro" id="IPR027417">
    <property type="entry name" value="P-loop_NTPase"/>
</dbReference>
<dbReference type="Gene3D" id="3.40.50.300">
    <property type="entry name" value="P-loop containing nucleotide triphosphate hydrolases"/>
    <property type="match status" value="1"/>
</dbReference>
<comment type="caution">
    <text evidence="3">The sequence shown here is derived from an EMBL/GenBank/DDBJ whole genome shotgun (WGS) entry which is preliminary data.</text>
</comment>
<reference evidence="3" key="2">
    <citation type="submission" date="2024-11" db="EMBL/GenBank/DDBJ databases">
        <authorList>
            <person name="Roberts W.R."/>
            <person name="Alverson A.J."/>
        </authorList>
    </citation>
    <scope>NUCLEOTIDE SEQUENCE</scope>
    <source>
        <strain evidence="3">CCMP332</strain>
    </source>
</reference>
<keyword evidence="1" id="KW-1133">Transmembrane helix</keyword>
<sequence>MSRRLRCGIHLSAREAIFVLSAAAIFLGALISFYFEDPSLGSISKTKANDSFHALDQWDDFIKSASLYDELRIDPYSASTTNNQKVYKYSSPYEQRFPNYKRPYWAEKTIPYNDDVPTDMQICFVHVGKAGGSTVGCSLGFSLHCSSDGQNVPGLLPIITTHAFHRGVFDCRDDAAYYLFVVRDPLERMLSAFNYDRPPLNSKSSKSQLFMTQDFYNACPFWTLDDVAQNGLLDNGDTSFACQRKARLALDGTKEFIPHWFFNYQYYYEFIPPDGKILVIRNNYIVDDWNSIEHFLGGRHDVMNPALLPVNNVHDKNSTDLYLSYESRMVLCRALCNEIQFYKTILRKGANLMEEDVLISLEELRLQCPIEATRDICDAVKPDISQKIDERKGC</sequence>
<evidence type="ECO:0000313" key="4">
    <source>
        <dbReference type="Proteomes" id="UP001516023"/>
    </source>
</evidence>
<keyword evidence="1" id="KW-0472">Membrane</keyword>
<name>A0ABD3QMR8_9STRA</name>
<dbReference type="SUPFAM" id="SSF52540">
    <property type="entry name" value="P-loop containing nucleoside triphosphate hydrolases"/>
    <property type="match status" value="1"/>
</dbReference>
<proteinExistence type="predicted"/>
<evidence type="ECO:0008006" key="5">
    <source>
        <dbReference type="Google" id="ProtNLM"/>
    </source>
</evidence>
<evidence type="ECO:0000313" key="3">
    <source>
        <dbReference type="EMBL" id="KAL3801497.1"/>
    </source>
</evidence>
<dbReference type="Proteomes" id="UP001516023">
    <property type="component" value="Unassembled WGS sequence"/>
</dbReference>
<feature type="transmembrane region" description="Helical" evidence="1">
    <location>
        <begin position="16"/>
        <end position="35"/>
    </location>
</feature>
<reference evidence="3 4" key="1">
    <citation type="journal article" date="2020" name="G3 (Bethesda)">
        <title>Improved Reference Genome for Cyclotella cryptica CCMP332, a Model for Cell Wall Morphogenesis, Salinity Adaptation, and Lipid Production in Diatoms (Bacillariophyta).</title>
        <authorList>
            <person name="Roberts W.R."/>
            <person name="Downey K.M."/>
            <person name="Ruck E.C."/>
            <person name="Traller J.C."/>
            <person name="Alverson A.J."/>
        </authorList>
    </citation>
    <scope>NUCLEOTIDE SEQUENCE [LARGE SCALE GENOMIC DNA]</scope>
    <source>
        <strain evidence="3 4">CCMP332</strain>
    </source>
</reference>
<dbReference type="EMBL" id="JABMIG020000026">
    <property type="protein sequence ID" value="KAL3801497.1"/>
    <property type="molecule type" value="Genomic_DNA"/>
</dbReference>
<dbReference type="EMBL" id="JABMIG020000101">
    <property type="protein sequence ID" value="KAL3792485.1"/>
    <property type="molecule type" value="Genomic_DNA"/>
</dbReference>
<accession>A0ABD3QMR8</accession>
<keyword evidence="1" id="KW-0812">Transmembrane</keyword>
<protein>
    <recommendedName>
        <fullName evidence="5">Sulfotransferase</fullName>
    </recommendedName>
</protein>
<dbReference type="AlphaFoldDB" id="A0ABD3QMR8"/>
<evidence type="ECO:0000256" key="1">
    <source>
        <dbReference type="SAM" id="Phobius"/>
    </source>
</evidence>
<organism evidence="3 4">
    <name type="scientific">Cyclotella cryptica</name>
    <dbReference type="NCBI Taxonomy" id="29204"/>
    <lineage>
        <taxon>Eukaryota</taxon>
        <taxon>Sar</taxon>
        <taxon>Stramenopiles</taxon>
        <taxon>Ochrophyta</taxon>
        <taxon>Bacillariophyta</taxon>
        <taxon>Coscinodiscophyceae</taxon>
        <taxon>Thalassiosirophycidae</taxon>
        <taxon>Stephanodiscales</taxon>
        <taxon>Stephanodiscaceae</taxon>
        <taxon>Cyclotella</taxon>
    </lineage>
</organism>